<dbReference type="Proteomes" id="UP001488838">
    <property type="component" value="Unassembled WGS sequence"/>
</dbReference>
<protein>
    <submittedName>
        <fullName evidence="2">Uncharacterized protein</fullName>
    </submittedName>
</protein>
<evidence type="ECO:0000313" key="2">
    <source>
        <dbReference type="EMBL" id="KAK7823830.1"/>
    </source>
</evidence>
<gene>
    <name evidence="2" type="ORF">U0070_020501</name>
</gene>
<dbReference type="EMBL" id="JBBHLL010000049">
    <property type="protein sequence ID" value="KAK7823830.1"/>
    <property type="molecule type" value="Genomic_DNA"/>
</dbReference>
<proteinExistence type="predicted"/>
<name>A0AAW0JAM4_MYOGA</name>
<feature type="region of interest" description="Disordered" evidence="1">
    <location>
        <begin position="719"/>
        <end position="780"/>
    </location>
</feature>
<comment type="caution">
    <text evidence="2">The sequence shown here is derived from an EMBL/GenBank/DDBJ whole genome shotgun (WGS) entry which is preliminary data.</text>
</comment>
<keyword evidence="3" id="KW-1185">Reference proteome</keyword>
<feature type="compositionally biased region" description="Basic and acidic residues" evidence="1">
    <location>
        <begin position="744"/>
        <end position="759"/>
    </location>
</feature>
<reference evidence="2 3" key="1">
    <citation type="journal article" date="2023" name="bioRxiv">
        <title>Conserved and derived expression patterns and positive selection on dental genes reveal complex evolutionary context of ever-growing rodent molars.</title>
        <authorList>
            <person name="Calamari Z.T."/>
            <person name="Song A."/>
            <person name="Cohen E."/>
            <person name="Akter M."/>
            <person name="Roy R.D."/>
            <person name="Hallikas O."/>
            <person name="Christensen M.M."/>
            <person name="Li P."/>
            <person name="Marangoni P."/>
            <person name="Jernvall J."/>
            <person name="Klein O.D."/>
        </authorList>
    </citation>
    <scope>NUCLEOTIDE SEQUENCE [LARGE SCALE GENOMIC DNA]</scope>
    <source>
        <strain evidence="2">V071</strain>
    </source>
</reference>
<dbReference type="AlphaFoldDB" id="A0AAW0JAM4"/>
<organism evidence="2 3">
    <name type="scientific">Myodes glareolus</name>
    <name type="common">Bank vole</name>
    <name type="synonym">Clethrionomys glareolus</name>
    <dbReference type="NCBI Taxonomy" id="447135"/>
    <lineage>
        <taxon>Eukaryota</taxon>
        <taxon>Metazoa</taxon>
        <taxon>Chordata</taxon>
        <taxon>Craniata</taxon>
        <taxon>Vertebrata</taxon>
        <taxon>Euteleostomi</taxon>
        <taxon>Mammalia</taxon>
        <taxon>Eutheria</taxon>
        <taxon>Euarchontoglires</taxon>
        <taxon>Glires</taxon>
        <taxon>Rodentia</taxon>
        <taxon>Myomorpha</taxon>
        <taxon>Muroidea</taxon>
        <taxon>Cricetidae</taxon>
        <taxon>Arvicolinae</taxon>
        <taxon>Myodes</taxon>
    </lineage>
</organism>
<evidence type="ECO:0000313" key="3">
    <source>
        <dbReference type="Proteomes" id="UP001488838"/>
    </source>
</evidence>
<accession>A0AAW0JAM4</accession>
<sequence length="780" mass="87182">MNVTKPPGSGPEIIRSFKKHEARPGDTFFSLGLQKDVVQNGGHLKARIPENKANLFILLMFDATTPKKQESFSGVEVTKSVLVPKFESQGGYEPESLTWVTFEEFRKVLLELFVNELYNSTSSFSHQELNLEPTSDQRNGFAKGHTGSQYYVAQTLISLGPYVHKKSLKESDAASRCKCQIQSLMYAEQIASISSLSQNYVAQGIAITQEKPGAFYCDNRKVFTQKLIQAKCPQSHNDSISKLGNHIRYRSWTTSEKLKVVTQDGGSNAHRHILGYLERKPDFLITRNVILQTSPGKWVFFNAQPVHDLPVGVFCGKWFPATETRLKVPDETDSSPTFACGFSTSFPVSRPCSSLDTLDKEITYSADLKLHSIPKLICTEFILKLNNMRKTLKLFILDFHKERNKLRKGSAQLPTKISEDVEYVLGLELFRLLDCGKLLSVRNIDSGIPFLSLQHGGTRKSGASAAAVSPGLVLLRRKVTGKFANPQTGEETEEKGYTKQDLHNANSGLTGELKSISKLIPMARRKQYFERSQVQQLGLYMDEEQDEIFQHLATVSGNCICVRTLKSANTTVAVAVTVLCAYIAEETSKEKLPHYYKNISLSIKMSKAAIEGTAWTRMPFHSNDSISGVITKMKMQWTIVIHRNYLTVSKSTVMLRSSTRACPPCSSDVQCFEVLIILLNDFSEDNLPPVTAGISRSSHREEEASGYLHEFSGHLHQWCSDSPGQQLGQHQGENTGSEVLLGKIDPREIRSTSEKRNTEEGYQEDSARMGNGDSSENEQR</sequence>
<feature type="non-terminal residue" evidence="2">
    <location>
        <position position="780"/>
    </location>
</feature>
<feature type="compositionally biased region" description="Polar residues" evidence="1">
    <location>
        <begin position="719"/>
        <end position="737"/>
    </location>
</feature>
<evidence type="ECO:0000256" key="1">
    <source>
        <dbReference type="SAM" id="MobiDB-lite"/>
    </source>
</evidence>
<dbReference type="Gene3D" id="2.40.50.1000">
    <property type="match status" value="1"/>
</dbReference>